<dbReference type="InterPro" id="IPR005672">
    <property type="entry name" value="Phosphate_PstA"/>
</dbReference>
<sequence precursor="true">MTLIDIAAPAGGEAYLDDATGQVRVRPGALTAADAGTLAGAAAGALGLVWLVYERIMPWSGALGFWLCWYAAFIVFYWGIARTQWEARHVREKIAAALFTGAGILILVVLVDQVAYVAWRGEKAVGHGNFLTTDMQRTGPLDPLSSGGVLHAMIGSLEQLGLATLFAVPLGISAAVFMSEIGGRLAGPVRTVITAMTALPSIVAGLFILGSVILTLGYDRSGFAASLALTVMMMPIVTRASEVVIRIVPHTLREASYALGASQWRTVWNVVLPTARSGLTTAVLLGMARAVGETSPVLLTAGFTSAKNANPFSGQQVSLPLYVWSYVRYPQESMKIRAFGGALTLMAIVMILFIAARIVGGRRPGELTRRRRRQMARDRVRGAASPAAEPPRAVRPLPAAAAVVHPKPEPAS</sequence>
<feature type="transmembrane region" description="Helical" evidence="10">
    <location>
        <begin position="338"/>
        <end position="360"/>
    </location>
</feature>
<feature type="transmembrane region" description="Helical" evidence="10">
    <location>
        <begin position="32"/>
        <end position="53"/>
    </location>
</feature>
<dbReference type="InParanoid" id="C7QCM3"/>
<dbReference type="FunCoup" id="C7QCM3">
    <property type="interactions" value="50"/>
</dbReference>
<accession>C7QCM3</accession>
<reference evidence="13 14" key="1">
    <citation type="journal article" date="2009" name="Stand. Genomic Sci.">
        <title>Complete genome sequence of Catenulispora acidiphila type strain (ID 139908).</title>
        <authorList>
            <person name="Copeland A."/>
            <person name="Lapidus A."/>
            <person name="Glavina Del Rio T."/>
            <person name="Nolan M."/>
            <person name="Lucas S."/>
            <person name="Chen F."/>
            <person name="Tice H."/>
            <person name="Cheng J.F."/>
            <person name="Bruce D."/>
            <person name="Goodwin L."/>
            <person name="Pitluck S."/>
            <person name="Mikhailova N."/>
            <person name="Pati A."/>
            <person name="Ivanova N."/>
            <person name="Mavromatis K."/>
            <person name="Chen A."/>
            <person name="Palaniappan K."/>
            <person name="Chain P."/>
            <person name="Land M."/>
            <person name="Hauser L."/>
            <person name="Chang Y.J."/>
            <person name="Jeffries C.D."/>
            <person name="Chertkov O."/>
            <person name="Brettin T."/>
            <person name="Detter J.C."/>
            <person name="Han C."/>
            <person name="Ali Z."/>
            <person name="Tindall B.J."/>
            <person name="Goker M."/>
            <person name="Bristow J."/>
            <person name="Eisen J.A."/>
            <person name="Markowitz V."/>
            <person name="Hugenholtz P."/>
            <person name="Kyrpides N.C."/>
            <person name="Klenk H.P."/>
        </authorList>
    </citation>
    <scope>NUCLEOTIDE SEQUENCE [LARGE SCALE GENOMIC DNA]</scope>
    <source>
        <strain evidence="14">DSM 44928 / JCM 14897 / NBRC 102108 / NRRL B-24433 / ID139908</strain>
    </source>
</reference>
<dbReference type="KEGG" id="cai:Caci_7662"/>
<feature type="domain" description="ABC transmembrane type-1" evidence="12">
    <location>
        <begin position="153"/>
        <end position="360"/>
    </location>
</feature>
<keyword evidence="8 10" id="KW-1133">Transmembrane helix</keyword>
<dbReference type="Pfam" id="PF00528">
    <property type="entry name" value="BPD_transp_1"/>
    <property type="match status" value="1"/>
</dbReference>
<evidence type="ECO:0000256" key="6">
    <source>
        <dbReference type="ARBA" id="ARBA00022592"/>
    </source>
</evidence>
<proteinExistence type="inferred from homology"/>
<dbReference type="GO" id="GO:0005315">
    <property type="term" value="F:phosphate transmembrane transporter activity"/>
    <property type="evidence" value="ECO:0007669"/>
    <property type="project" value="InterPro"/>
</dbReference>
<dbReference type="PROSITE" id="PS50928">
    <property type="entry name" value="ABC_TM1"/>
    <property type="match status" value="1"/>
</dbReference>
<evidence type="ECO:0000259" key="12">
    <source>
        <dbReference type="PROSITE" id="PS50928"/>
    </source>
</evidence>
<feature type="region of interest" description="Disordered" evidence="11">
    <location>
        <begin position="366"/>
        <end position="412"/>
    </location>
</feature>
<feature type="transmembrane region" description="Helical" evidence="10">
    <location>
        <begin position="59"/>
        <end position="81"/>
    </location>
</feature>
<keyword evidence="4" id="KW-0813">Transport</keyword>
<evidence type="ECO:0000256" key="7">
    <source>
        <dbReference type="ARBA" id="ARBA00022692"/>
    </source>
</evidence>
<dbReference type="AlphaFoldDB" id="C7QCM3"/>
<comment type="similarity">
    <text evidence="3 10">Belongs to the binding-protein-dependent transport system permease family. CysTW subfamily.</text>
</comment>
<dbReference type="EMBL" id="CP001700">
    <property type="protein sequence ID" value="ACU76486.1"/>
    <property type="molecule type" value="Genomic_DNA"/>
</dbReference>
<dbReference type="NCBIfam" id="TIGR00974">
    <property type="entry name" value="3a0107s02c"/>
    <property type="match status" value="1"/>
</dbReference>
<evidence type="ECO:0000256" key="1">
    <source>
        <dbReference type="ARBA" id="ARBA00003510"/>
    </source>
</evidence>
<dbReference type="STRING" id="479433.Caci_7662"/>
<evidence type="ECO:0000313" key="14">
    <source>
        <dbReference type="Proteomes" id="UP000000851"/>
    </source>
</evidence>
<evidence type="ECO:0000256" key="11">
    <source>
        <dbReference type="SAM" id="MobiDB-lite"/>
    </source>
</evidence>
<dbReference type="RefSeq" id="WP_015796211.1">
    <property type="nucleotide sequence ID" value="NC_013131.1"/>
</dbReference>
<feature type="transmembrane region" description="Helical" evidence="10">
    <location>
        <begin position="93"/>
        <end position="111"/>
    </location>
</feature>
<keyword evidence="14" id="KW-1185">Reference proteome</keyword>
<evidence type="ECO:0000256" key="8">
    <source>
        <dbReference type="ARBA" id="ARBA00022989"/>
    </source>
</evidence>
<evidence type="ECO:0000256" key="2">
    <source>
        <dbReference type="ARBA" id="ARBA00004651"/>
    </source>
</evidence>
<feature type="transmembrane region" description="Helical" evidence="10">
    <location>
        <begin position="160"/>
        <end position="179"/>
    </location>
</feature>
<dbReference type="InterPro" id="IPR051408">
    <property type="entry name" value="Phosphate_transprt_permease"/>
</dbReference>
<keyword evidence="6" id="KW-0592">Phosphate transport</keyword>
<feature type="transmembrane region" description="Helical" evidence="10">
    <location>
        <begin position="191"/>
        <end position="217"/>
    </location>
</feature>
<dbReference type="Proteomes" id="UP000000851">
    <property type="component" value="Chromosome"/>
</dbReference>
<dbReference type="HOGENOM" id="CLU_033621_2_0_11"/>
<dbReference type="InterPro" id="IPR000515">
    <property type="entry name" value="MetI-like"/>
</dbReference>
<keyword evidence="5 10" id="KW-1003">Cell membrane</keyword>
<dbReference type="CDD" id="cd06261">
    <property type="entry name" value="TM_PBP2"/>
    <property type="match status" value="1"/>
</dbReference>
<evidence type="ECO:0000256" key="3">
    <source>
        <dbReference type="ARBA" id="ARBA00007069"/>
    </source>
</evidence>
<comment type="subcellular location">
    <subcellularLocation>
        <location evidence="2 10">Cell membrane</location>
        <topology evidence="2 10">Multi-pass membrane protein</topology>
    </subcellularLocation>
</comment>
<gene>
    <name evidence="13" type="ordered locus">Caci_7662</name>
</gene>
<evidence type="ECO:0000256" key="10">
    <source>
        <dbReference type="RuleBase" id="RU363043"/>
    </source>
</evidence>
<evidence type="ECO:0000313" key="13">
    <source>
        <dbReference type="EMBL" id="ACU76486.1"/>
    </source>
</evidence>
<organism evidence="13 14">
    <name type="scientific">Catenulispora acidiphila (strain DSM 44928 / JCM 14897 / NBRC 102108 / NRRL B-24433 / ID139908)</name>
    <dbReference type="NCBI Taxonomy" id="479433"/>
    <lineage>
        <taxon>Bacteria</taxon>
        <taxon>Bacillati</taxon>
        <taxon>Actinomycetota</taxon>
        <taxon>Actinomycetes</taxon>
        <taxon>Catenulisporales</taxon>
        <taxon>Catenulisporaceae</taxon>
        <taxon>Catenulispora</taxon>
    </lineage>
</organism>
<dbReference type="GO" id="GO:0005886">
    <property type="term" value="C:plasma membrane"/>
    <property type="evidence" value="ECO:0007669"/>
    <property type="project" value="UniProtKB-SubCell"/>
</dbReference>
<dbReference type="SUPFAM" id="SSF161098">
    <property type="entry name" value="MetI-like"/>
    <property type="match status" value="1"/>
</dbReference>
<name>C7QCM3_CATAD</name>
<keyword evidence="9 10" id="KW-0472">Membrane</keyword>
<comment type="function">
    <text evidence="1">Part of the binding-protein-dependent transport system for phosphate; probably responsible for the translocation of the substrate across the membrane.</text>
</comment>
<evidence type="ECO:0000256" key="4">
    <source>
        <dbReference type="ARBA" id="ARBA00022448"/>
    </source>
</evidence>
<dbReference type="PANTHER" id="PTHR42922:SF1">
    <property type="entry name" value="PHOSPHATE TRANSPORT SYSTEM PERMEASE PROTEIN PSTA"/>
    <property type="match status" value="1"/>
</dbReference>
<protein>
    <recommendedName>
        <fullName evidence="10">Phosphate transport system permease protein PstA</fullName>
    </recommendedName>
</protein>
<evidence type="ECO:0000256" key="9">
    <source>
        <dbReference type="ARBA" id="ARBA00023136"/>
    </source>
</evidence>
<dbReference type="GO" id="GO:0035435">
    <property type="term" value="P:phosphate ion transmembrane transport"/>
    <property type="evidence" value="ECO:0007669"/>
    <property type="project" value="InterPro"/>
</dbReference>
<keyword evidence="7 10" id="KW-0812">Transmembrane</keyword>
<evidence type="ECO:0000256" key="5">
    <source>
        <dbReference type="ARBA" id="ARBA00022475"/>
    </source>
</evidence>
<dbReference type="eggNOG" id="COG0581">
    <property type="taxonomic scope" value="Bacteria"/>
</dbReference>
<dbReference type="Gene3D" id="1.10.3720.10">
    <property type="entry name" value="MetI-like"/>
    <property type="match status" value="1"/>
</dbReference>
<dbReference type="PANTHER" id="PTHR42922">
    <property type="entry name" value="PHOSPHATE TRANSPORT SYSTEM PERMEASE PROTEIN PSTA"/>
    <property type="match status" value="1"/>
</dbReference>
<dbReference type="InterPro" id="IPR035906">
    <property type="entry name" value="MetI-like_sf"/>
</dbReference>
<feature type="compositionally biased region" description="Low complexity" evidence="11">
    <location>
        <begin position="383"/>
        <end position="405"/>
    </location>
</feature>